<evidence type="ECO:0000256" key="2">
    <source>
        <dbReference type="SAM" id="MobiDB-lite"/>
    </source>
</evidence>
<feature type="compositionally biased region" description="Polar residues" evidence="2">
    <location>
        <begin position="574"/>
        <end position="583"/>
    </location>
</feature>
<feature type="compositionally biased region" description="Polar residues" evidence="2">
    <location>
        <begin position="42"/>
        <end position="54"/>
    </location>
</feature>
<protein>
    <submittedName>
        <fullName evidence="3">Uncharacterized protein</fullName>
    </submittedName>
</protein>
<evidence type="ECO:0000313" key="4">
    <source>
        <dbReference type="Proteomes" id="UP000515908"/>
    </source>
</evidence>
<proteinExistence type="predicted"/>
<evidence type="ECO:0000313" key="3">
    <source>
        <dbReference type="EMBL" id="CAD2219231.1"/>
    </source>
</evidence>
<keyword evidence="1" id="KW-0175">Coiled coil</keyword>
<sequence length="810" mass="91389">MHSVFSRATNSPIQNNSNNIFNSGEKIRGLDTSSDEEEKEASVTTAINQNNNIMKESPVRSGANWIDSNRNNRMTPLLQRYQKGNNNNRVFAIPSAAEIIRNSDNRNKTQQQFNRHNRSMSPKPTRSPQAERSILQSNDTATPVTKNNSNNSNTVATSISPMKVLEQVLRGVEPKRNTNQRNDDRKKTLSERSASAPATSVNSADSTRWRGGESQSQRNSPQRRSFSSFTSDKERGSTPNRPTDSAAERKKDAAASSARHNRGAVDVVKVKLSPPASSPSATRRPPTSATTTDNTSSNCCQDHHCIHSRESIVEFIAMQGELRRCYAKINEYEALLKEEKETQRETKEEEEGTVKVAPCQCEAFYTKQLSLLEEEQRAEREQLSGEVQRLREQLKQVLWWREQEKKEEEEKKTEGEVLFPLSVSTLSSEEEEAEREKAHQERITQLQHALTSLQQLLKVTQGERDAYRTEVDHLSLLLTDVEKKYQDALGLIETLQQVNDNHTNTSSSESEEEEKEDSLIRRWQNNNNKNENRYSGSANTTLSVHHHNKNSSHLSVTEEEGMSPSLPVDHPHNNHYNNNGSDHSTPRPRQPSVYILEHAKPVDSLTLYTTPNRNPNNNNSVHETPSRSRFVVPFVNHRSSPARSGSGSRVPRLQYNTVQALPSPPARRHMEENRTPTPLKYSSPVPPPPPAAANSSIMSIHQTPIACVKSETPLVDRTTIAFPRPSAGHQLAQKLEQLFLLSVTDTEKEVTLTDSSVNHTSDTPTEEDALSRLQRLLRESEGRERELLRALVDKERQFADLKVKKTTSQE</sequence>
<feature type="region of interest" description="Disordered" evidence="2">
    <location>
        <begin position="500"/>
        <end position="519"/>
    </location>
</feature>
<accession>A0A7G2CJW7</accession>
<dbReference type="AlphaFoldDB" id="A0A7G2CJW7"/>
<evidence type="ECO:0000256" key="1">
    <source>
        <dbReference type="SAM" id="Coils"/>
    </source>
</evidence>
<feature type="compositionally biased region" description="Basic and acidic residues" evidence="2">
    <location>
        <begin position="172"/>
        <end position="190"/>
    </location>
</feature>
<feature type="coiled-coil region" evidence="1">
    <location>
        <begin position="322"/>
        <end position="349"/>
    </location>
</feature>
<feature type="coiled-coil region" evidence="1">
    <location>
        <begin position="770"/>
        <end position="797"/>
    </location>
</feature>
<feature type="compositionally biased region" description="Polar residues" evidence="2">
    <location>
        <begin position="108"/>
        <end position="146"/>
    </location>
</feature>
<dbReference type="EMBL" id="LR877157">
    <property type="protein sequence ID" value="CAD2219231.1"/>
    <property type="molecule type" value="Genomic_DNA"/>
</dbReference>
<dbReference type="Proteomes" id="UP000515908">
    <property type="component" value="Chromosome 13"/>
</dbReference>
<dbReference type="OrthoDB" id="266087at2759"/>
<feature type="compositionally biased region" description="Low complexity" evidence="2">
    <location>
        <begin position="214"/>
        <end position="228"/>
    </location>
</feature>
<feature type="region of interest" description="Disordered" evidence="2">
    <location>
        <begin position="101"/>
        <end position="299"/>
    </location>
</feature>
<feature type="region of interest" description="Disordered" evidence="2">
    <location>
        <begin position="1"/>
        <end position="68"/>
    </location>
</feature>
<feature type="compositionally biased region" description="Low complexity" evidence="2">
    <location>
        <begin position="273"/>
        <end position="298"/>
    </location>
</feature>
<feature type="region of interest" description="Disordered" evidence="2">
    <location>
        <begin position="525"/>
        <end position="589"/>
    </location>
</feature>
<feature type="compositionally biased region" description="Polar residues" evidence="2">
    <location>
        <begin position="533"/>
        <end position="543"/>
    </location>
</feature>
<reference evidence="3 4" key="1">
    <citation type="submission" date="2020-08" db="EMBL/GenBank/DDBJ databases">
        <authorList>
            <person name="Newling K."/>
            <person name="Davey J."/>
            <person name="Forrester S."/>
        </authorList>
    </citation>
    <scope>NUCLEOTIDE SEQUENCE [LARGE SCALE GENOMIC DNA]</scope>
    <source>
        <strain evidence="4">Crithidia deanei Carvalho (ATCC PRA-265)</strain>
    </source>
</reference>
<feature type="compositionally biased region" description="Polar residues" evidence="2">
    <location>
        <begin position="1"/>
        <end position="22"/>
    </location>
</feature>
<dbReference type="VEuPathDB" id="TriTrypDB:ADEAN_000673300"/>
<name>A0A7G2CJW7_9TRYP</name>
<organism evidence="3 4">
    <name type="scientific">Angomonas deanei</name>
    <dbReference type="NCBI Taxonomy" id="59799"/>
    <lineage>
        <taxon>Eukaryota</taxon>
        <taxon>Discoba</taxon>
        <taxon>Euglenozoa</taxon>
        <taxon>Kinetoplastea</taxon>
        <taxon>Metakinetoplastina</taxon>
        <taxon>Trypanosomatida</taxon>
        <taxon>Trypanosomatidae</taxon>
        <taxon>Strigomonadinae</taxon>
        <taxon>Angomonas</taxon>
    </lineage>
</organism>
<feature type="region of interest" description="Disordered" evidence="2">
    <location>
        <begin position="606"/>
        <end position="691"/>
    </location>
</feature>
<gene>
    <name evidence="3" type="ORF">ADEAN_000673300</name>
</gene>
<feature type="compositionally biased region" description="Polar residues" evidence="2">
    <location>
        <begin position="191"/>
        <end position="206"/>
    </location>
</feature>
<feature type="compositionally biased region" description="Low complexity" evidence="2">
    <location>
        <begin position="638"/>
        <end position="652"/>
    </location>
</feature>
<keyword evidence="4" id="KW-1185">Reference proteome</keyword>